<reference evidence="2" key="1">
    <citation type="journal article" date="2022" name="bioRxiv">
        <title>Sequencing and chromosome-scale assembly of the giantPleurodeles waltlgenome.</title>
        <authorList>
            <person name="Brown T."/>
            <person name="Elewa A."/>
            <person name="Iarovenko S."/>
            <person name="Subramanian E."/>
            <person name="Araus A.J."/>
            <person name="Petzold A."/>
            <person name="Susuki M."/>
            <person name="Suzuki K.-i.T."/>
            <person name="Hayashi T."/>
            <person name="Toyoda A."/>
            <person name="Oliveira C."/>
            <person name="Osipova E."/>
            <person name="Leigh N.D."/>
            <person name="Simon A."/>
            <person name="Yun M.H."/>
        </authorList>
    </citation>
    <scope>NUCLEOTIDE SEQUENCE</scope>
    <source>
        <strain evidence="2">20211129_DDA</strain>
        <tissue evidence="2">Liver</tissue>
    </source>
</reference>
<accession>A0AAV7V5F2</accession>
<feature type="compositionally biased region" description="Basic residues" evidence="1">
    <location>
        <begin position="1"/>
        <end position="10"/>
    </location>
</feature>
<dbReference type="AlphaFoldDB" id="A0AAV7V5F2"/>
<dbReference type="Proteomes" id="UP001066276">
    <property type="component" value="Chromosome 2_2"/>
</dbReference>
<protein>
    <submittedName>
        <fullName evidence="2">Uncharacterized protein</fullName>
    </submittedName>
</protein>
<feature type="compositionally biased region" description="Polar residues" evidence="1">
    <location>
        <begin position="64"/>
        <end position="73"/>
    </location>
</feature>
<sequence length="73" mass="8211">MEQKKKKPKRPLPGYARTLSRESKRPAIARTTREGPRFGAELQGDKERKPEDLQQGNDIPPPRTAQQASDSNA</sequence>
<proteinExistence type="predicted"/>
<keyword evidence="3" id="KW-1185">Reference proteome</keyword>
<comment type="caution">
    <text evidence="2">The sequence shown here is derived from an EMBL/GenBank/DDBJ whole genome shotgun (WGS) entry which is preliminary data.</text>
</comment>
<evidence type="ECO:0000313" key="3">
    <source>
        <dbReference type="Proteomes" id="UP001066276"/>
    </source>
</evidence>
<name>A0AAV7V5F2_PLEWA</name>
<feature type="compositionally biased region" description="Basic and acidic residues" evidence="1">
    <location>
        <begin position="19"/>
        <end position="36"/>
    </location>
</feature>
<evidence type="ECO:0000256" key="1">
    <source>
        <dbReference type="SAM" id="MobiDB-lite"/>
    </source>
</evidence>
<feature type="compositionally biased region" description="Basic and acidic residues" evidence="1">
    <location>
        <begin position="43"/>
        <end position="52"/>
    </location>
</feature>
<feature type="region of interest" description="Disordered" evidence="1">
    <location>
        <begin position="1"/>
        <end position="73"/>
    </location>
</feature>
<gene>
    <name evidence="2" type="ORF">NDU88_005089</name>
</gene>
<organism evidence="2 3">
    <name type="scientific">Pleurodeles waltl</name>
    <name type="common">Iberian ribbed newt</name>
    <dbReference type="NCBI Taxonomy" id="8319"/>
    <lineage>
        <taxon>Eukaryota</taxon>
        <taxon>Metazoa</taxon>
        <taxon>Chordata</taxon>
        <taxon>Craniata</taxon>
        <taxon>Vertebrata</taxon>
        <taxon>Euteleostomi</taxon>
        <taxon>Amphibia</taxon>
        <taxon>Batrachia</taxon>
        <taxon>Caudata</taxon>
        <taxon>Salamandroidea</taxon>
        <taxon>Salamandridae</taxon>
        <taxon>Pleurodelinae</taxon>
        <taxon>Pleurodeles</taxon>
    </lineage>
</organism>
<evidence type="ECO:0000313" key="2">
    <source>
        <dbReference type="EMBL" id="KAJ1195821.1"/>
    </source>
</evidence>
<dbReference type="EMBL" id="JANPWB010000004">
    <property type="protein sequence ID" value="KAJ1195821.1"/>
    <property type="molecule type" value="Genomic_DNA"/>
</dbReference>